<organism evidence="2 3">
    <name type="scientific">Henriciella mobilis</name>
    <dbReference type="NCBI Taxonomy" id="2305467"/>
    <lineage>
        <taxon>Bacteria</taxon>
        <taxon>Pseudomonadati</taxon>
        <taxon>Pseudomonadota</taxon>
        <taxon>Alphaproteobacteria</taxon>
        <taxon>Hyphomonadales</taxon>
        <taxon>Hyphomonadaceae</taxon>
        <taxon>Henriciella</taxon>
    </lineage>
</organism>
<proteinExistence type="predicted"/>
<feature type="transmembrane region" description="Helical" evidence="1">
    <location>
        <begin position="106"/>
        <end position="130"/>
    </location>
</feature>
<evidence type="ECO:0000256" key="1">
    <source>
        <dbReference type="SAM" id="Phobius"/>
    </source>
</evidence>
<keyword evidence="1" id="KW-0472">Membrane</keyword>
<feature type="transmembrane region" description="Helical" evidence="1">
    <location>
        <begin position="150"/>
        <end position="172"/>
    </location>
</feature>
<dbReference type="OrthoDB" id="7620511at2"/>
<protein>
    <submittedName>
        <fullName evidence="2">Uncharacterized protein</fullName>
    </submittedName>
</protein>
<reference evidence="2 3" key="1">
    <citation type="submission" date="2018-08" db="EMBL/GenBank/DDBJ databases">
        <title>Henriciella mobilis sp. nov., isolated from seawater.</title>
        <authorList>
            <person name="Cheng H."/>
            <person name="Wu Y.-H."/>
            <person name="Xu X.-W."/>
            <person name="Guo L.-L."/>
        </authorList>
    </citation>
    <scope>NUCLEOTIDE SEQUENCE [LARGE SCALE GENOMIC DNA]</scope>
    <source>
        <strain evidence="2 3">JN25</strain>
    </source>
</reference>
<keyword evidence="1" id="KW-1133">Transmembrane helix</keyword>
<accession>A0A399RPE9</accession>
<keyword evidence="1" id="KW-0812">Transmembrane</keyword>
<comment type="caution">
    <text evidence="2">The sequence shown here is derived from an EMBL/GenBank/DDBJ whole genome shotgun (WGS) entry which is preliminary data.</text>
</comment>
<keyword evidence="3" id="KW-1185">Reference proteome</keyword>
<dbReference type="EMBL" id="QWFX01000005">
    <property type="protein sequence ID" value="RIJ33078.1"/>
    <property type="molecule type" value="Genomic_DNA"/>
</dbReference>
<dbReference type="AlphaFoldDB" id="A0A399RPE9"/>
<dbReference type="RefSeq" id="WP_119375156.1">
    <property type="nucleotide sequence ID" value="NZ_QWFX01000005.1"/>
</dbReference>
<gene>
    <name evidence="2" type="ORF">D1223_04350</name>
</gene>
<feature type="transmembrane region" description="Helical" evidence="1">
    <location>
        <begin position="12"/>
        <end position="39"/>
    </location>
</feature>
<dbReference type="Proteomes" id="UP000266385">
    <property type="component" value="Unassembled WGS sequence"/>
</dbReference>
<evidence type="ECO:0000313" key="3">
    <source>
        <dbReference type="Proteomes" id="UP000266385"/>
    </source>
</evidence>
<sequence length="180" mass="20013">MQETLDQIPPEAWPLITLLLNVTMAVAAVWLALTVFVWWRRSASNLTPVQSAGKNKAAQPDFLNVDHAAREAAIARGATYDEALEKRAREEAMVGKRRPVSLAGRLAGLVSFLMSVFTLATMIYGAIFQVSRMGSMMQEYSSIERMGAVIANHPIAFAVTSLVIIVHVYRFFKSRQWQEG</sequence>
<evidence type="ECO:0000313" key="2">
    <source>
        <dbReference type="EMBL" id="RIJ33078.1"/>
    </source>
</evidence>
<name>A0A399RPE9_9PROT</name>